<dbReference type="PANTHER" id="PTHR11630">
    <property type="entry name" value="DNA REPLICATION LICENSING FACTOR MCM FAMILY MEMBER"/>
    <property type="match status" value="1"/>
</dbReference>
<sequence length="173" mass="19769">MDMLLVQLPKAIQESPNLVEAGGLPSSKDVILTRDLCDACKPGSYWCLYKQLRKFLLQLLLHFMVIIREWTLEAGAVVLADKSVCLIDEFDKMNDQDHTSVHETGYITLRHAEAVIRMAVAHAKMYLRGYGTEEDFNAAIRIMLECFIQTQKASIMRQMRKVMLFMNVIVGML</sequence>
<dbReference type="PANTHER" id="PTHR11630:SF44">
    <property type="entry name" value="DNA REPLICATION LICENSING FACTOR MCM2"/>
    <property type="match status" value="1"/>
</dbReference>
<dbReference type="InterPro" id="IPR001208">
    <property type="entry name" value="MCM_dom"/>
</dbReference>
<dbReference type="GO" id="GO:0005524">
    <property type="term" value="F:ATP binding"/>
    <property type="evidence" value="ECO:0007669"/>
    <property type="project" value="UniProtKB-KW"/>
</dbReference>
<reference evidence="5" key="1">
    <citation type="submission" date="2022-11" db="UniProtKB">
        <authorList>
            <consortium name="WormBaseParasite"/>
        </authorList>
    </citation>
    <scope>IDENTIFICATION</scope>
</reference>
<dbReference type="Proteomes" id="UP000887578">
    <property type="component" value="Unplaced"/>
</dbReference>
<keyword evidence="2" id="KW-0067">ATP-binding</keyword>
<dbReference type="GO" id="GO:0005634">
    <property type="term" value="C:nucleus"/>
    <property type="evidence" value="ECO:0007669"/>
    <property type="project" value="TreeGrafter"/>
</dbReference>
<dbReference type="Pfam" id="PF00493">
    <property type="entry name" value="MCM"/>
    <property type="match status" value="1"/>
</dbReference>
<dbReference type="Pfam" id="PF17207">
    <property type="entry name" value="MCM_OB"/>
    <property type="match status" value="1"/>
</dbReference>
<dbReference type="GO" id="GO:0043138">
    <property type="term" value="F:3'-5' DNA helicase activity"/>
    <property type="evidence" value="ECO:0007669"/>
    <property type="project" value="TreeGrafter"/>
</dbReference>
<dbReference type="SUPFAM" id="SSF52540">
    <property type="entry name" value="P-loop containing nucleoside triphosphate hydrolases"/>
    <property type="match status" value="1"/>
</dbReference>
<dbReference type="Gene3D" id="2.40.50.140">
    <property type="entry name" value="Nucleic acid-binding proteins"/>
    <property type="match status" value="1"/>
</dbReference>
<dbReference type="InterPro" id="IPR012340">
    <property type="entry name" value="NA-bd_OB-fold"/>
</dbReference>
<dbReference type="InterPro" id="IPR033762">
    <property type="entry name" value="MCM_OB"/>
</dbReference>
<dbReference type="GO" id="GO:0042555">
    <property type="term" value="C:MCM complex"/>
    <property type="evidence" value="ECO:0007669"/>
    <property type="project" value="TreeGrafter"/>
</dbReference>
<dbReference type="PROSITE" id="PS50051">
    <property type="entry name" value="MCM_2"/>
    <property type="match status" value="1"/>
</dbReference>
<organism evidence="4 5">
    <name type="scientific">Panagrolaimus davidi</name>
    <dbReference type="NCBI Taxonomy" id="227884"/>
    <lineage>
        <taxon>Eukaryota</taxon>
        <taxon>Metazoa</taxon>
        <taxon>Ecdysozoa</taxon>
        <taxon>Nematoda</taxon>
        <taxon>Chromadorea</taxon>
        <taxon>Rhabditida</taxon>
        <taxon>Tylenchina</taxon>
        <taxon>Panagrolaimomorpha</taxon>
        <taxon>Panagrolaimoidea</taxon>
        <taxon>Panagrolaimidae</taxon>
        <taxon>Panagrolaimus</taxon>
    </lineage>
</organism>
<dbReference type="InterPro" id="IPR031327">
    <property type="entry name" value="MCM"/>
</dbReference>
<evidence type="ECO:0000256" key="1">
    <source>
        <dbReference type="ARBA" id="ARBA00022741"/>
    </source>
</evidence>
<keyword evidence="4" id="KW-1185">Reference proteome</keyword>
<evidence type="ECO:0000259" key="3">
    <source>
        <dbReference type="PROSITE" id="PS50051"/>
    </source>
</evidence>
<dbReference type="SUPFAM" id="SSF50249">
    <property type="entry name" value="Nucleic acid-binding proteins"/>
    <property type="match status" value="1"/>
</dbReference>
<evidence type="ECO:0000256" key="2">
    <source>
        <dbReference type="ARBA" id="ARBA00022840"/>
    </source>
</evidence>
<dbReference type="Gene3D" id="3.40.50.300">
    <property type="entry name" value="P-loop containing nucleotide triphosphate hydrolases"/>
    <property type="match status" value="2"/>
</dbReference>
<name>A0A914QA68_9BILA</name>
<dbReference type="AlphaFoldDB" id="A0A914QA68"/>
<dbReference type="GO" id="GO:1902975">
    <property type="term" value="P:mitotic DNA replication initiation"/>
    <property type="evidence" value="ECO:0007669"/>
    <property type="project" value="TreeGrafter"/>
</dbReference>
<evidence type="ECO:0000313" key="5">
    <source>
        <dbReference type="WBParaSite" id="PDA_v2.g28060.t1"/>
    </source>
</evidence>
<dbReference type="WBParaSite" id="PDA_v2.g28060.t1">
    <property type="protein sequence ID" value="PDA_v2.g28060.t1"/>
    <property type="gene ID" value="PDA_v2.g28060"/>
</dbReference>
<proteinExistence type="predicted"/>
<accession>A0A914QA68</accession>
<evidence type="ECO:0000313" key="4">
    <source>
        <dbReference type="Proteomes" id="UP000887578"/>
    </source>
</evidence>
<dbReference type="GO" id="GO:0000727">
    <property type="term" value="P:double-strand break repair via break-induced replication"/>
    <property type="evidence" value="ECO:0007669"/>
    <property type="project" value="TreeGrafter"/>
</dbReference>
<dbReference type="InterPro" id="IPR027417">
    <property type="entry name" value="P-loop_NTPase"/>
</dbReference>
<keyword evidence="1" id="KW-0547">Nucleotide-binding</keyword>
<dbReference type="GO" id="GO:0017116">
    <property type="term" value="F:single-stranded DNA helicase activity"/>
    <property type="evidence" value="ECO:0007669"/>
    <property type="project" value="TreeGrafter"/>
</dbReference>
<dbReference type="GO" id="GO:0003697">
    <property type="term" value="F:single-stranded DNA binding"/>
    <property type="evidence" value="ECO:0007669"/>
    <property type="project" value="TreeGrafter"/>
</dbReference>
<protein>
    <submittedName>
        <fullName evidence="5">MCM domain-containing protein</fullName>
    </submittedName>
</protein>
<feature type="domain" description="MCM C-terminal AAA(+) ATPase" evidence="3">
    <location>
        <begin position="68"/>
        <end position="103"/>
    </location>
</feature>